<protein>
    <recommendedName>
        <fullName evidence="2">BTB domain-containing protein</fullName>
    </recommendedName>
</protein>
<dbReference type="PANTHER" id="PTHR47843">
    <property type="entry name" value="BTB DOMAIN-CONTAINING PROTEIN-RELATED"/>
    <property type="match status" value="1"/>
</dbReference>
<feature type="region of interest" description="Disordered" evidence="1">
    <location>
        <begin position="349"/>
        <end position="369"/>
    </location>
</feature>
<gene>
    <name evidence="3" type="ORF">HCEG_09418</name>
</gene>
<dbReference type="OrthoDB" id="194443at2759"/>
<dbReference type="Proteomes" id="UP000008142">
    <property type="component" value="Unassembled WGS sequence"/>
</dbReference>
<organism evidence="4">
    <name type="scientific">Ajellomyces capsulatus (strain H88)</name>
    <name type="common">Darling's disease fungus</name>
    <name type="synonym">Histoplasma capsulatum</name>
    <dbReference type="NCBI Taxonomy" id="544711"/>
    <lineage>
        <taxon>Eukaryota</taxon>
        <taxon>Fungi</taxon>
        <taxon>Dikarya</taxon>
        <taxon>Ascomycota</taxon>
        <taxon>Pezizomycotina</taxon>
        <taxon>Eurotiomycetes</taxon>
        <taxon>Eurotiomycetidae</taxon>
        <taxon>Onygenales</taxon>
        <taxon>Ajellomycetaceae</taxon>
        <taxon>Histoplasma</taxon>
    </lineage>
</organism>
<proteinExistence type="predicted"/>
<dbReference type="SUPFAM" id="SSF54695">
    <property type="entry name" value="POZ domain"/>
    <property type="match status" value="1"/>
</dbReference>
<reference evidence="4" key="1">
    <citation type="submission" date="2008-07" db="EMBL/GenBank/DDBJ databases">
        <title>Annotation of Ajellomyces capsulatus strain H88.</title>
        <authorList>
            <person name="Champion M."/>
            <person name="Cuomo C."/>
            <person name="Ma L.-J."/>
            <person name="Henn M.R."/>
            <person name="Sil A."/>
            <person name="Goldman B."/>
            <person name="Young S.K."/>
            <person name="Kodira C.D."/>
            <person name="Zeng Q."/>
            <person name="Koehrsen M."/>
            <person name="Alvarado L."/>
            <person name="Berlin A."/>
            <person name="Borenstein D."/>
            <person name="Chen Z."/>
            <person name="Engels R."/>
            <person name="Freedman E."/>
            <person name="Gellesch M."/>
            <person name="Goldberg J."/>
            <person name="Griggs A."/>
            <person name="Gujja S."/>
            <person name="Heiman D."/>
            <person name="Hepburn T."/>
            <person name="Howarth C."/>
            <person name="Jen D."/>
            <person name="Larson L."/>
            <person name="Lewis B."/>
            <person name="Mehta T."/>
            <person name="Park D."/>
            <person name="Pearson M."/>
            <person name="Roberts A."/>
            <person name="Saif S."/>
            <person name="Shea T."/>
            <person name="Shenoy N."/>
            <person name="Sisk P."/>
            <person name="Stolte C."/>
            <person name="Sykes S."/>
            <person name="Walk T."/>
            <person name="White J."/>
            <person name="Yandava C."/>
            <person name="Klein B."/>
            <person name="McEwen J.G."/>
            <person name="Puccia R."/>
            <person name="Goldman G.H."/>
            <person name="Felipe M.S."/>
            <person name="Nino-Vega G."/>
            <person name="San-Blas G."/>
            <person name="Taylor J."/>
            <person name="Mendoza L."/>
            <person name="Galagan J."/>
            <person name="Nusbaum C."/>
            <person name="Birren B."/>
        </authorList>
    </citation>
    <scope>NUCLEOTIDE SEQUENCE [LARGE SCALE GENOMIC DNA]</scope>
    <source>
        <strain evidence="4">H88</strain>
    </source>
</reference>
<dbReference type="PROSITE" id="PS50097">
    <property type="entry name" value="BTB"/>
    <property type="match status" value="1"/>
</dbReference>
<evidence type="ECO:0000259" key="2">
    <source>
        <dbReference type="PROSITE" id="PS50097"/>
    </source>
</evidence>
<evidence type="ECO:0000256" key="1">
    <source>
        <dbReference type="SAM" id="MobiDB-lite"/>
    </source>
</evidence>
<dbReference type="VEuPathDB" id="FungiDB:I7I53_08775"/>
<dbReference type="Pfam" id="PF00651">
    <property type="entry name" value="BTB"/>
    <property type="match status" value="1"/>
</dbReference>
<dbReference type="AlphaFoldDB" id="F0UWC6"/>
<dbReference type="HOGENOM" id="CLU_422083_0_0_1"/>
<evidence type="ECO:0000313" key="4">
    <source>
        <dbReference type="Proteomes" id="UP000008142"/>
    </source>
</evidence>
<sequence>MAAPNLGIIPTTQGVQIHFWNRNEEAHFLIRNLYHLPANHSQEDIVDHVWVAICRLYFPHTATGHNGTRWTVLWEAYRGPPHHLSEHKPNVLVVRLQPQQVVGGLRVYGRDYLWVECKPPSHDTPSGWKNLINEATERLNSAHPQRAVAVIVAIGCRMMAFWWDPTNTVVTPRMSIQAAHPQTVVWDLDPRLKSWFQGGWVNSATGRVDLSQALAVDCITEEIVNGQRMLRWRDELAEIEKLLKELLRLVGYLIGFHLSCSFELFLCILHFLRRFIAPISVTKGESKKAIASQGIVLIDLRAKVDSEQTLAWSSSSPKDLPEISSEIFGPPLTWRKLVFVTSYRDKIPSPDTEDPLAPISSPALDDPGEEKFSERELHYTFYMFCYQTIKAHCHLCRYLSSPIVAVIVGPSDSARTFHLHSRLLVKASTYFKTALKRDRFTEGQEQKVELEDVHPTTFGFFIEWLYRDGWEKGSETSELHETIVPLYVRVYGPGGRLFCPQMQDAAAEIIYKSLDEMGSSYSDTVVCDLLEIAETEMGYRISDDPVGDRILWLAVQRLEKLQKFDKFASLLQEHQELAMHLCMRAGSKNWNNKRKSSGRFKQEEDYRSPWQTKIKRWEPKQMRQANQPNSYLSRFFEVCFCRTSSQATS</sequence>
<dbReference type="EMBL" id="DS990646">
    <property type="protein sequence ID" value="EGC42636.1"/>
    <property type="molecule type" value="Genomic_DNA"/>
</dbReference>
<dbReference type="Gene3D" id="3.30.710.10">
    <property type="entry name" value="Potassium Channel Kv1.1, Chain A"/>
    <property type="match status" value="1"/>
</dbReference>
<dbReference type="PANTHER" id="PTHR47843:SF2">
    <property type="entry name" value="BTB DOMAIN-CONTAINING PROTEIN"/>
    <property type="match status" value="1"/>
</dbReference>
<dbReference type="InterPro" id="IPR000210">
    <property type="entry name" value="BTB/POZ_dom"/>
</dbReference>
<feature type="domain" description="BTB" evidence="2">
    <location>
        <begin position="404"/>
        <end position="466"/>
    </location>
</feature>
<dbReference type="InterPro" id="IPR011333">
    <property type="entry name" value="SKP1/BTB/POZ_sf"/>
</dbReference>
<accession>F0UWC6</accession>
<evidence type="ECO:0000313" key="3">
    <source>
        <dbReference type="EMBL" id="EGC42636.1"/>
    </source>
</evidence>
<dbReference type="STRING" id="544711.F0UWC6"/>
<name>F0UWC6_AJEC8</name>